<protein>
    <submittedName>
        <fullName evidence="1">Uncharacterized protein</fullName>
    </submittedName>
</protein>
<sequence>MASGTSKSKLHHKNPKVRVVGGCKPTGILVHTTKPNGYSSVSEILQVDGSTNLTLKSLQKKGTMPKTIYDLDMDIGKMIRACIDVQASEYIDKYKEENELVKAAKDMEKQLKQKVQDEVARIIIEKKGEPLLIAENDDPLSQIKVEVVQANDKMVESIKKFKTTNKTCDVMRAKSLRLDTNICVYWRLNCLSSDILVQDVRIDNIAPVEDK</sequence>
<organism evidence="1 2">
    <name type="scientific">Catharanthus roseus</name>
    <name type="common">Madagascar periwinkle</name>
    <name type="synonym">Vinca rosea</name>
    <dbReference type="NCBI Taxonomy" id="4058"/>
    <lineage>
        <taxon>Eukaryota</taxon>
        <taxon>Viridiplantae</taxon>
        <taxon>Streptophyta</taxon>
        <taxon>Embryophyta</taxon>
        <taxon>Tracheophyta</taxon>
        <taxon>Spermatophyta</taxon>
        <taxon>Magnoliopsida</taxon>
        <taxon>eudicotyledons</taxon>
        <taxon>Gunneridae</taxon>
        <taxon>Pentapetalae</taxon>
        <taxon>asterids</taxon>
        <taxon>lamiids</taxon>
        <taxon>Gentianales</taxon>
        <taxon>Apocynaceae</taxon>
        <taxon>Rauvolfioideae</taxon>
        <taxon>Vinceae</taxon>
        <taxon>Catharanthinae</taxon>
        <taxon>Catharanthus</taxon>
    </lineage>
</organism>
<dbReference type="Proteomes" id="UP001060085">
    <property type="component" value="Linkage Group LG04"/>
</dbReference>
<accession>A0ACC0B3C6</accession>
<keyword evidence="2" id="KW-1185">Reference proteome</keyword>
<gene>
    <name evidence="1" type="ORF">M9H77_16989</name>
</gene>
<dbReference type="EMBL" id="CM044704">
    <property type="protein sequence ID" value="KAI5667136.1"/>
    <property type="molecule type" value="Genomic_DNA"/>
</dbReference>
<proteinExistence type="predicted"/>
<name>A0ACC0B3C6_CATRO</name>
<comment type="caution">
    <text evidence="1">The sequence shown here is derived from an EMBL/GenBank/DDBJ whole genome shotgun (WGS) entry which is preliminary data.</text>
</comment>
<evidence type="ECO:0000313" key="1">
    <source>
        <dbReference type="EMBL" id="KAI5667136.1"/>
    </source>
</evidence>
<evidence type="ECO:0000313" key="2">
    <source>
        <dbReference type="Proteomes" id="UP001060085"/>
    </source>
</evidence>
<reference evidence="2" key="1">
    <citation type="journal article" date="2023" name="Nat. Plants">
        <title>Single-cell RNA sequencing provides a high-resolution roadmap for understanding the multicellular compartmentation of specialized metabolism.</title>
        <authorList>
            <person name="Sun S."/>
            <person name="Shen X."/>
            <person name="Li Y."/>
            <person name="Li Y."/>
            <person name="Wang S."/>
            <person name="Li R."/>
            <person name="Zhang H."/>
            <person name="Shen G."/>
            <person name="Guo B."/>
            <person name="Wei J."/>
            <person name="Xu J."/>
            <person name="St-Pierre B."/>
            <person name="Chen S."/>
            <person name="Sun C."/>
        </authorList>
    </citation>
    <scope>NUCLEOTIDE SEQUENCE [LARGE SCALE GENOMIC DNA]</scope>
</reference>